<evidence type="ECO:0000313" key="7">
    <source>
        <dbReference type="Proteomes" id="UP000887226"/>
    </source>
</evidence>
<dbReference type="InterPro" id="IPR001002">
    <property type="entry name" value="Chitin-bd_1"/>
</dbReference>
<feature type="region of interest" description="Disordered" evidence="3">
    <location>
        <begin position="165"/>
        <end position="196"/>
    </location>
</feature>
<name>A0A9P8CFH7_9HELO</name>
<feature type="region of interest" description="Disordered" evidence="3">
    <location>
        <begin position="441"/>
        <end position="494"/>
    </location>
</feature>
<evidence type="ECO:0000256" key="3">
    <source>
        <dbReference type="SAM" id="MobiDB-lite"/>
    </source>
</evidence>
<evidence type="ECO:0000259" key="5">
    <source>
        <dbReference type="PROSITE" id="PS50941"/>
    </source>
</evidence>
<dbReference type="InterPro" id="IPR036861">
    <property type="entry name" value="Endochitinase-like_sf"/>
</dbReference>
<dbReference type="EMBL" id="MU253887">
    <property type="protein sequence ID" value="KAG9244740.1"/>
    <property type="molecule type" value="Genomic_DNA"/>
</dbReference>
<keyword evidence="2" id="KW-1015">Disulfide bond</keyword>
<dbReference type="AlphaFoldDB" id="A0A9P8CFH7"/>
<feature type="region of interest" description="Disordered" evidence="3">
    <location>
        <begin position="130"/>
        <end position="151"/>
    </location>
</feature>
<dbReference type="SUPFAM" id="SSF57016">
    <property type="entry name" value="Plant lectins/antimicrobial peptides"/>
    <property type="match status" value="1"/>
</dbReference>
<proteinExistence type="predicted"/>
<dbReference type="CDD" id="cd11618">
    <property type="entry name" value="ChtBD1_1"/>
    <property type="match status" value="1"/>
</dbReference>
<reference evidence="6" key="1">
    <citation type="journal article" date="2021" name="IMA Fungus">
        <title>Genomic characterization of three marine fungi, including Emericellopsis atlantica sp. nov. with signatures of a generalist lifestyle and marine biomass degradation.</title>
        <authorList>
            <person name="Hagestad O.C."/>
            <person name="Hou L."/>
            <person name="Andersen J.H."/>
            <person name="Hansen E.H."/>
            <person name="Altermark B."/>
            <person name="Li C."/>
            <person name="Kuhnert E."/>
            <person name="Cox R.J."/>
            <person name="Crous P.W."/>
            <person name="Spatafora J.W."/>
            <person name="Lail K."/>
            <person name="Amirebrahimi M."/>
            <person name="Lipzen A."/>
            <person name="Pangilinan J."/>
            <person name="Andreopoulos W."/>
            <person name="Hayes R.D."/>
            <person name="Ng V."/>
            <person name="Grigoriev I.V."/>
            <person name="Jackson S.A."/>
            <person name="Sutton T.D.S."/>
            <person name="Dobson A.D.W."/>
            <person name="Rama T."/>
        </authorList>
    </citation>
    <scope>NUCLEOTIDE SEQUENCE</scope>
    <source>
        <strain evidence="6">TRa3180A</strain>
    </source>
</reference>
<dbReference type="PROSITE" id="PS50941">
    <property type="entry name" value="CHIT_BIND_I_2"/>
    <property type="match status" value="1"/>
</dbReference>
<gene>
    <name evidence="6" type="ORF">BJ878DRAFT_575468</name>
</gene>
<comment type="caution">
    <text evidence="6">The sequence shown here is derived from an EMBL/GenBank/DDBJ whole genome shotgun (WGS) entry which is preliminary data.</text>
</comment>
<feature type="compositionally biased region" description="Basic and acidic residues" evidence="3">
    <location>
        <begin position="474"/>
        <end position="485"/>
    </location>
</feature>
<feature type="transmembrane region" description="Helical" evidence="4">
    <location>
        <begin position="270"/>
        <end position="289"/>
    </location>
</feature>
<keyword evidence="7" id="KW-1185">Reference proteome</keyword>
<feature type="compositionally biased region" description="Pro residues" evidence="3">
    <location>
        <begin position="446"/>
        <end position="455"/>
    </location>
</feature>
<keyword evidence="4" id="KW-0812">Transmembrane</keyword>
<sequence>MSDLTDCGTFSNHFEWTRTDQTKTQTPQIAAKSNEGMALRSPSSSQPLSLNRQATFISVLTWESGTGTLVWTSIALPTNTEFTTSSHQPNPSLSSTTSGFETYIETLIFDTGTGPAKTITTTDIFPAVGMVTPTDEAPTTTNNASPSSSKNSMLIPLVITVPLHTSTTGSHSTSKSQSTTTQPSNSSSTNQPPIDAKCGSNSNINATCPFSQFGSCCSADGFCGSSPEDCGDGCQRAYGSCATSNPTSDSTSPVVHKVSDGLAPFNGGKVVAMSMGGIVLLLLAILLGFPKHRRTILAKFRRHKGGSQKHSCSPSESMPLQDNAYISISSYADHLAGLAAKKAYPQSTTDTNTSITYVNSSFGPSSRLDITSGIGEASTNTAVQESVSPSLKRFIHDLALSSGGLQGGSGTNTHMSTQLLEEPVVEWQRTKREYNLQQAANALEGKPPPPEPRMPPVHQMSQAYQIPQAPAPGRYEDKDADDLAKHFSNNGGFI</sequence>
<feature type="domain" description="Chitin-binding type-1" evidence="5">
    <location>
        <begin position="195"/>
        <end position="243"/>
    </location>
</feature>
<dbReference type="OrthoDB" id="2342176at2759"/>
<organism evidence="6 7">
    <name type="scientific">Calycina marina</name>
    <dbReference type="NCBI Taxonomy" id="1763456"/>
    <lineage>
        <taxon>Eukaryota</taxon>
        <taxon>Fungi</taxon>
        <taxon>Dikarya</taxon>
        <taxon>Ascomycota</taxon>
        <taxon>Pezizomycotina</taxon>
        <taxon>Leotiomycetes</taxon>
        <taxon>Helotiales</taxon>
        <taxon>Pezizellaceae</taxon>
        <taxon>Calycina</taxon>
    </lineage>
</organism>
<accession>A0A9P8CFH7</accession>
<comment type="caution">
    <text evidence="2">Lacks conserved residue(s) required for the propagation of feature annotation.</text>
</comment>
<evidence type="ECO:0000256" key="4">
    <source>
        <dbReference type="SAM" id="Phobius"/>
    </source>
</evidence>
<evidence type="ECO:0000256" key="1">
    <source>
        <dbReference type="ARBA" id="ARBA00022669"/>
    </source>
</evidence>
<feature type="compositionally biased region" description="Low complexity" evidence="3">
    <location>
        <begin position="165"/>
        <end position="193"/>
    </location>
</feature>
<evidence type="ECO:0000313" key="6">
    <source>
        <dbReference type="EMBL" id="KAG9244740.1"/>
    </source>
</evidence>
<keyword evidence="4" id="KW-0472">Membrane</keyword>
<feature type="compositionally biased region" description="Low complexity" evidence="3">
    <location>
        <begin position="137"/>
        <end position="151"/>
    </location>
</feature>
<dbReference type="Proteomes" id="UP000887226">
    <property type="component" value="Unassembled WGS sequence"/>
</dbReference>
<evidence type="ECO:0000256" key="2">
    <source>
        <dbReference type="PROSITE-ProRule" id="PRU00261"/>
    </source>
</evidence>
<keyword evidence="4" id="KW-1133">Transmembrane helix</keyword>
<protein>
    <recommendedName>
        <fullName evidence="5">Chitin-binding type-1 domain-containing protein</fullName>
    </recommendedName>
</protein>
<dbReference type="GO" id="GO:0008061">
    <property type="term" value="F:chitin binding"/>
    <property type="evidence" value="ECO:0007669"/>
    <property type="project" value="UniProtKB-UniRule"/>
</dbReference>
<keyword evidence="1 2" id="KW-0147">Chitin-binding</keyword>
<dbReference type="Gene3D" id="3.30.60.10">
    <property type="entry name" value="Endochitinase-like"/>
    <property type="match status" value="1"/>
</dbReference>
<feature type="disulfide bond" evidence="2">
    <location>
        <begin position="216"/>
        <end position="230"/>
    </location>
</feature>